<dbReference type="STRING" id="153496.A0U89_10150"/>
<comment type="catalytic activity">
    <reaction evidence="1">
        <text>ATP-independent breakage of single-stranded DNA, followed by passage and rejoining.</text>
        <dbReference type="EC" id="5.6.2.1"/>
    </reaction>
</comment>
<dbReference type="Proteomes" id="UP000179145">
    <property type="component" value="Chromosome"/>
</dbReference>
<dbReference type="PRINTS" id="PR00416">
    <property type="entry name" value="EUTPISMRASEI"/>
</dbReference>
<evidence type="ECO:0000256" key="6">
    <source>
        <dbReference type="ARBA" id="ARBA00023235"/>
    </source>
</evidence>
<dbReference type="Gene3D" id="1.10.132.120">
    <property type="match status" value="1"/>
</dbReference>
<dbReference type="Pfam" id="PF21338">
    <property type="entry name" value="Top1B_N_bact"/>
    <property type="match status" value="1"/>
</dbReference>
<dbReference type="GO" id="GO:0003917">
    <property type="term" value="F:DNA topoisomerase type I (single strand cut, ATP-independent) activity"/>
    <property type="evidence" value="ECO:0007669"/>
    <property type="project" value="UniProtKB-EC"/>
</dbReference>
<keyword evidence="4" id="KW-0799">Topoisomerase</keyword>
<feature type="domain" description="DNA topoisomerase I catalytic core eukaryotic-type" evidence="7">
    <location>
        <begin position="101"/>
        <end position="313"/>
    </location>
</feature>
<keyword evidence="5" id="KW-0238">DNA-binding</keyword>
<dbReference type="EC" id="5.6.2.1" evidence="3"/>
<evidence type="ECO:0000256" key="4">
    <source>
        <dbReference type="ARBA" id="ARBA00023029"/>
    </source>
</evidence>
<dbReference type="InterPro" id="IPR014711">
    <property type="entry name" value="TopoI_cat_a-hlx-sub_euk"/>
</dbReference>
<evidence type="ECO:0000256" key="3">
    <source>
        <dbReference type="ARBA" id="ARBA00012891"/>
    </source>
</evidence>
<dbReference type="SUPFAM" id="SSF55869">
    <property type="entry name" value="DNA topoisomerase I domain"/>
    <property type="match status" value="1"/>
</dbReference>
<evidence type="ECO:0000256" key="1">
    <source>
        <dbReference type="ARBA" id="ARBA00000213"/>
    </source>
</evidence>
<accession>A0A1D8UUX4</accession>
<evidence type="ECO:0000313" key="10">
    <source>
        <dbReference type="Proteomes" id="UP000179145"/>
    </source>
</evidence>
<dbReference type="InterPro" id="IPR011010">
    <property type="entry name" value="DNA_brk_join_enz"/>
</dbReference>
<protein>
    <recommendedName>
        <fullName evidence="3">DNA topoisomerase</fullName>
        <ecNumber evidence="3">5.6.2.1</ecNumber>
    </recommendedName>
</protein>
<keyword evidence="10" id="KW-1185">Reference proteome</keyword>
<evidence type="ECO:0000259" key="8">
    <source>
        <dbReference type="Pfam" id="PF21338"/>
    </source>
</evidence>
<keyword evidence="6 9" id="KW-0413">Isomerase</keyword>
<dbReference type="Pfam" id="PF01028">
    <property type="entry name" value="Topoisom_I"/>
    <property type="match status" value="1"/>
</dbReference>
<dbReference type="Gene3D" id="3.90.15.10">
    <property type="entry name" value="Topoisomerase I, Chain A, domain 3"/>
    <property type="match status" value="1"/>
</dbReference>
<dbReference type="GO" id="GO:0003677">
    <property type="term" value="F:DNA binding"/>
    <property type="evidence" value="ECO:0007669"/>
    <property type="project" value="UniProtKB-KW"/>
</dbReference>
<dbReference type="eggNOG" id="COG3569">
    <property type="taxonomic scope" value="Bacteria"/>
</dbReference>
<evidence type="ECO:0000256" key="5">
    <source>
        <dbReference type="ARBA" id="ARBA00023125"/>
    </source>
</evidence>
<gene>
    <name evidence="9" type="ORF">A0U89_10150</name>
</gene>
<dbReference type="PROSITE" id="PS52038">
    <property type="entry name" value="TOPO_IB_2"/>
    <property type="match status" value="1"/>
</dbReference>
<comment type="similarity">
    <text evidence="2">Belongs to the type IB topoisomerase family.</text>
</comment>
<dbReference type="EMBL" id="CP014674">
    <property type="protein sequence ID" value="AOX17441.1"/>
    <property type="molecule type" value="Genomic_DNA"/>
</dbReference>
<organism evidence="9 10">
    <name type="scientific">Kozakia baliensis</name>
    <dbReference type="NCBI Taxonomy" id="153496"/>
    <lineage>
        <taxon>Bacteria</taxon>
        <taxon>Pseudomonadati</taxon>
        <taxon>Pseudomonadota</taxon>
        <taxon>Alphaproteobacteria</taxon>
        <taxon>Acetobacterales</taxon>
        <taxon>Acetobacteraceae</taxon>
        <taxon>Kozakia</taxon>
    </lineage>
</organism>
<sequence>MGEGGAIEALREAKAHAKAAHLHYVDHNQTLGITRHRAGRGFFYRTPDGARIEDAEEIARLKRLAIPPAYNDVWICPDPDGHLQAVGRDARGRWQYRYHPRWRQVRDVDKFGRMLVFGEKLPDIRRRVDNDLRRPTLCRERVLAAIVRLMERTMARIGNDEYAQSNKSYGLSTLRHRHARVKGSTLTLDFRAKHGIQAHVELRDPRLVRVIDRLEDLPRQRLFQYVDDEGERHDIHSHDVNAYLREITDEDITAKDFRTWAATQLAALALTRFTEVDKKAKAKKNVLRAIEAVASKLGNTPSVCRNCYIHPQILSGYLDGSLREAFAQRAEAVLDNQDDFSLSADELAVMAYLARALKAPTKQP</sequence>
<dbReference type="RefSeq" id="WP_070403037.1">
    <property type="nucleotide sequence ID" value="NZ_BJVW01000001.1"/>
</dbReference>
<proteinExistence type="inferred from homology"/>
<dbReference type="OrthoDB" id="9778962at2"/>
<dbReference type="GO" id="GO:0006265">
    <property type="term" value="P:DNA topological change"/>
    <property type="evidence" value="ECO:0007669"/>
    <property type="project" value="InterPro"/>
</dbReference>
<dbReference type="KEGG" id="kba:A0U89_10150"/>
<dbReference type="Gene3D" id="3.30.66.10">
    <property type="entry name" value="DNA topoisomerase I domain"/>
    <property type="match status" value="1"/>
</dbReference>
<dbReference type="SUPFAM" id="SSF56349">
    <property type="entry name" value="DNA breaking-rejoining enzymes"/>
    <property type="match status" value="1"/>
</dbReference>
<dbReference type="InterPro" id="IPR049331">
    <property type="entry name" value="Top1B_N_bact"/>
</dbReference>
<evidence type="ECO:0000256" key="2">
    <source>
        <dbReference type="ARBA" id="ARBA00006645"/>
    </source>
</evidence>
<dbReference type="AlphaFoldDB" id="A0A1D8UUX4"/>
<feature type="domain" description="DNA topoisomerase IB N-terminal" evidence="8">
    <location>
        <begin position="41"/>
        <end position="89"/>
    </location>
</feature>
<evidence type="ECO:0000259" key="7">
    <source>
        <dbReference type="Pfam" id="PF01028"/>
    </source>
</evidence>
<reference evidence="9 10" key="1">
    <citation type="journal article" date="2016" name="Microb. Cell Fact.">
        <title>Dissection of exopolysaccharide biosynthesis in Kozakia baliensis.</title>
        <authorList>
            <person name="Brandt J.U."/>
            <person name="Jakob F."/>
            <person name="Behr J."/>
            <person name="Geissler A.J."/>
            <person name="Vogel R.F."/>
        </authorList>
    </citation>
    <scope>NUCLEOTIDE SEQUENCE [LARGE SCALE GENOMIC DNA]</scope>
    <source>
        <strain evidence="9 10">DSM 14400</strain>
    </source>
</reference>
<evidence type="ECO:0000313" key="9">
    <source>
        <dbReference type="EMBL" id="AOX17441.1"/>
    </source>
</evidence>
<dbReference type="InterPro" id="IPR013500">
    <property type="entry name" value="TopoI_cat_euk"/>
</dbReference>
<dbReference type="InterPro" id="IPR035447">
    <property type="entry name" value="DNA_topo_I_N_sf"/>
</dbReference>
<dbReference type="InterPro" id="IPR001631">
    <property type="entry name" value="TopoI"/>
</dbReference>
<name>A0A1D8UUX4_9PROT</name>